<sequence length="787" mass="86527">MADTKEPPKHAAQKAAKAENKMRALTAEEQSELDHLNEIMANLQHTIRPAPYIISTPSLEPYQHRDRESARSFMMGKLWGTDEAHLQYRTFKYREPYGDIFVMQTGEDVDPEPEWPQSQASNAERQGPKKKMTLSAYKEKKKGGGAVAAAFEKPSPSLAPTKAAVDQPKAVKHTGESASSKAQKAQNGAPAKRPAPEDILPERAEKRRREQNEERVRQPKQPAQPKKTDVSDVKKSPDQSVASNASPHGLPPMLSPIGESLQNPHNLPPILSPTLPPNIQAELDRLEIQRKRTDSNASTSSSDRKSQNLNVPDTDVPKRSEPPKVESKLHTAKTEKSPNSPLPKPVEPPSAPTLMVKLKIGKHIKKRAADLLRLPPKPCAAVVAEKKEREHGLAKDRTEPEKPRQKTTDAAPAKAKDVPKIVARNVDTPAPRTKAPSTTLKLAEKRPRVDDDASLAVPSKRPRASTLERPSTPAQQATTSPSLSNKSSTQKNGIYTTPRKDLKSISMSRMNSAEGFDSTPGRSGATPAGKLPNGKLAPTSAPINGKVQADIHALSQASMKLNALGRSLKHEVQKIMKESGDRPSRKDAERAAITSVECILSYMTAYQVQDRSTSLRGRPLDVENTWVTLLPLCMSYTGRTKDFAHLDGLRLHLCSVISSTICSHVSNRARAYSPKDAPTAEMAANLKLLADHFKLLTRSSMDATVALSYEDIMSNYPKTYRAREADVHLAKETETFSANDLSGPYFLPIGSETTPLQAVRFGLRLLREHVESQKLDYTLRVNLDKAD</sequence>
<feature type="compositionally biased region" description="Basic and acidic residues" evidence="1">
    <location>
        <begin position="282"/>
        <end position="294"/>
    </location>
</feature>
<reference evidence="2" key="1">
    <citation type="journal article" date="2020" name="Stud. Mycol.">
        <title>101 Dothideomycetes genomes: a test case for predicting lifestyles and emergence of pathogens.</title>
        <authorList>
            <person name="Haridas S."/>
            <person name="Albert R."/>
            <person name="Binder M."/>
            <person name="Bloem J."/>
            <person name="Labutti K."/>
            <person name="Salamov A."/>
            <person name="Andreopoulos B."/>
            <person name="Baker S."/>
            <person name="Barry K."/>
            <person name="Bills G."/>
            <person name="Bluhm B."/>
            <person name="Cannon C."/>
            <person name="Castanera R."/>
            <person name="Culley D."/>
            <person name="Daum C."/>
            <person name="Ezra D."/>
            <person name="Gonzalez J."/>
            <person name="Henrissat B."/>
            <person name="Kuo A."/>
            <person name="Liang C."/>
            <person name="Lipzen A."/>
            <person name="Lutzoni F."/>
            <person name="Magnuson J."/>
            <person name="Mondo S."/>
            <person name="Nolan M."/>
            <person name="Ohm R."/>
            <person name="Pangilinan J."/>
            <person name="Park H.-J."/>
            <person name="Ramirez L."/>
            <person name="Alfaro M."/>
            <person name="Sun H."/>
            <person name="Tritt A."/>
            <person name="Yoshinaga Y."/>
            <person name="Zwiers L.-H."/>
            <person name="Turgeon B."/>
            <person name="Goodwin S."/>
            <person name="Spatafora J."/>
            <person name="Crous P."/>
            <person name="Grigoriev I."/>
        </authorList>
    </citation>
    <scope>NUCLEOTIDE SEQUENCE</scope>
    <source>
        <strain evidence="2">CBS 123094</strain>
    </source>
</reference>
<accession>A0A6A5WPW8</accession>
<feature type="compositionally biased region" description="Polar residues" evidence="1">
    <location>
        <begin position="176"/>
        <end position="186"/>
    </location>
</feature>
<proteinExistence type="predicted"/>
<feature type="compositionally biased region" description="Pro residues" evidence="1">
    <location>
        <begin position="266"/>
        <end position="276"/>
    </location>
</feature>
<dbReference type="OrthoDB" id="284473at2759"/>
<dbReference type="EMBL" id="ML977574">
    <property type="protein sequence ID" value="KAF2003098.1"/>
    <property type="molecule type" value="Genomic_DNA"/>
</dbReference>
<gene>
    <name evidence="2" type="ORF">P154DRAFT_520444</name>
</gene>
<feature type="region of interest" description="Disordered" evidence="1">
    <location>
        <begin position="382"/>
        <end position="538"/>
    </location>
</feature>
<feature type="region of interest" description="Disordered" evidence="1">
    <location>
        <begin position="107"/>
        <end position="354"/>
    </location>
</feature>
<keyword evidence="3" id="KW-1185">Reference proteome</keyword>
<feature type="compositionally biased region" description="Basic and acidic residues" evidence="1">
    <location>
        <begin position="315"/>
        <end position="336"/>
    </location>
</feature>
<feature type="compositionally biased region" description="Pro residues" evidence="1">
    <location>
        <begin position="340"/>
        <end position="351"/>
    </location>
</feature>
<protein>
    <submittedName>
        <fullName evidence="2">Uncharacterized protein</fullName>
    </submittedName>
</protein>
<evidence type="ECO:0000313" key="3">
    <source>
        <dbReference type="Proteomes" id="UP000799779"/>
    </source>
</evidence>
<evidence type="ECO:0000256" key="1">
    <source>
        <dbReference type="SAM" id="MobiDB-lite"/>
    </source>
</evidence>
<organism evidence="2 3">
    <name type="scientific">Amniculicola lignicola CBS 123094</name>
    <dbReference type="NCBI Taxonomy" id="1392246"/>
    <lineage>
        <taxon>Eukaryota</taxon>
        <taxon>Fungi</taxon>
        <taxon>Dikarya</taxon>
        <taxon>Ascomycota</taxon>
        <taxon>Pezizomycotina</taxon>
        <taxon>Dothideomycetes</taxon>
        <taxon>Pleosporomycetidae</taxon>
        <taxon>Pleosporales</taxon>
        <taxon>Amniculicolaceae</taxon>
        <taxon>Amniculicola</taxon>
    </lineage>
</organism>
<feature type="compositionally biased region" description="Polar residues" evidence="1">
    <location>
        <begin position="295"/>
        <end position="311"/>
    </location>
</feature>
<feature type="compositionally biased region" description="Basic and acidic residues" evidence="1">
    <location>
        <begin position="194"/>
        <end position="217"/>
    </location>
</feature>
<evidence type="ECO:0000313" key="2">
    <source>
        <dbReference type="EMBL" id="KAF2003098.1"/>
    </source>
</evidence>
<feature type="compositionally biased region" description="Basic and acidic residues" evidence="1">
    <location>
        <begin position="442"/>
        <end position="451"/>
    </location>
</feature>
<feature type="compositionally biased region" description="Basic and acidic residues" evidence="1">
    <location>
        <begin position="226"/>
        <end position="237"/>
    </location>
</feature>
<feature type="compositionally biased region" description="Polar residues" evidence="1">
    <location>
        <begin position="468"/>
        <end position="495"/>
    </location>
</feature>
<feature type="region of interest" description="Disordered" evidence="1">
    <location>
        <begin position="1"/>
        <end position="23"/>
    </location>
</feature>
<feature type="compositionally biased region" description="Basic and acidic residues" evidence="1">
    <location>
        <begin position="384"/>
        <end position="407"/>
    </location>
</feature>
<name>A0A6A5WPW8_9PLEO</name>
<dbReference type="AlphaFoldDB" id="A0A6A5WPW8"/>
<dbReference type="Proteomes" id="UP000799779">
    <property type="component" value="Unassembled WGS sequence"/>
</dbReference>